<dbReference type="EMBL" id="CAEZXX010000035">
    <property type="protein sequence ID" value="CAB4702733.1"/>
    <property type="molecule type" value="Genomic_DNA"/>
</dbReference>
<protein>
    <submittedName>
        <fullName evidence="1">Unannotated protein</fullName>
    </submittedName>
</protein>
<dbReference type="AlphaFoldDB" id="A0A6J6Q056"/>
<dbReference type="Pfam" id="PF06224">
    <property type="entry name" value="AlkZ-like"/>
    <property type="match status" value="1"/>
</dbReference>
<reference evidence="1" key="1">
    <citation type="submission" date="2020-05" db="EMBL/GenBank/DDBJ databases">
        <authorList>
            <person name="Chiriac C."/>
            <person name="Salcher M."/>
            <person name="Ghai R."/>
            <person name="Kavagutti S V."/>
        </authorList>
    </citation>
    <scope>NUCLEOTIDE SEQUENCE</scope>
</reference>
<accession>A0A6J6Q056</accession>
<dbReference type="InterPro" id="IPR009351">
    <property type="entry name" value="AlkZ-like"/>
</dbReference>
<sequence length="402" mass="45178">METMNLGQARRVALAAQGFGDPRPTGRVDLRHLRRVLDRMGLIQIDSVNVLVRSQELPLFARLGPHPRDLIHRATQAGELFEYWVHEASHVPTGHHHLHRWKMAQSHRWKGVEAVSRRRPGYVEEVYARVRDGGPLVAGELSARTGPKGPWWDWDEAKMVLEHLFWTGRITAQRRPNDFARIYDLTERVIPASALAVPTPPEREARKELLALAASHLGVGTLADLVDYHRQKATPCRPLVAELVEEGRLLPVRVEGWKEVAYLDPAADMPRTVAARALLSPFDPVVWNRPRAERLHDFRYRIEIYTPALRRVYGYYVLPFLLGDELVGRVDLKADRARGTLLVQGAFAEDTIRTRAGMNGVAEALGAELALMAGWLGLERVTVMRNGALAGALARQRINVGA</sequence>
<name>A0A6J6Q056_9ZZZZ</name>
<dbReference type="PANTHER" id="PTHR30528:SF0">
    <property type="entry name" value="CYTOPLASMIC PROTEIN"/>
    <property type="match status" value="1"/>
</dbReference>
<evidence type="ECO:0000313" key="1">
    <source>
        <dbReference type="EMBL" id="CAB4702733.1"/>
    </source>
</evidence>
<proteinExistence type="predicted"/>
<organism evidence="1">
    <name type="scientific">freshwater metagenome</name>
    <dbReference type="NCBI Taxonomy" id="449393"/>
    <lineage>
        <taxon>unclassified sequences</taxon>
        <taxon>metagenomes</taxon>
        <taxon>ecological metagenomes</taxon>
    </lineage>
</organism>
<gene>
    <name evidence="1" type="ORF">UFOPK2602_00681</name>
</gene>
<dbReference type="PANTHER" id="PTHR30528">
    <property type="entry name" value="CYTOPLASMIC PROTEIN"/>
    <property type="match status" value="1"/>
</dbReference>